<name>A0A235BUI8_UNCW3</name>
<accession>A0A235BUI8</accession>
<dbReference type="Gene3D" id="3.20.20.370">
    <property type="entry name" value="Glycoside hydrolase/deacetylase"/>
    <property type="match status" value="1"/>
</dbReference>
<proteinExistence type="predicted"/>
<evidence type="ECO:0000259" key="1">
    <source>
        <dbReference type="Pfam" id="PF01522"/>
    </source>
</evidence>
<dbReference type="InterPro" id="IPR002509">
    <property type="entry name" value="NODB_dom"/>
</dbReference>
<gene>
    <name evidence="2" type="ORF">CH330_04315</name>
</gene>
<dbReference type="SUPFAM" id="SSF88713">
    <property type="entry name" value="Glycoside hydrolase/deacetylase"/>
    <property type="match status" value="1"/>
</dbReference>
<dbReference type="EMBL" id="NOZP01000080">
    <property type="protein sequence ID" value="OYD15884.1"/>
    <property type="molecule type" value="Genomic_DNA"/>
</dbReference>
<dbReference type="GO" id="GO:0005975">
    <property type="term" value="P:carbohydrate metabolic process"/>
    <property type="evidence" value="ECO:0007669"/>
    <property type="project" value="InterPro"/>
</dbReference>
<sequence length="522" mass="59641">MIGLFGTDPYWQELLRQEGISFTVGTTELEKLDVLIIDRIPSASELAQVRKFADSGGGILTDSLCASAVWPQLRPRKQRSKYIVPDSSPLFRNVGIVDLNTDTWLLQQANVGTTQNGISAISVGRISRGWCVLLPFRLSTVLAATGSKPRVFYARTRKQVYEIVATVGRGEVRRLISNALRFLLAEVGLPYVHIHYCRPGQSGVFGFRVDTDFDSLKNMQFTRKIADEVGMHFSWYINTKAHGQHLTHMRNSILQGHDVQIHCYEHELFPDYENNLIQLKHADSILRKAGFRPIGAAAPYGEWNPEWNKALSKLGFLYSSDFALVYDDLPTRPVIDGKPSSVLQIPVHPICLGRLAASRADSAEMIDYFKRYIELQTSRFEPCFLYGHPANIARFPSVIETVLKYGLLRCGSWSSLTDYARWWQERGKAEFRVGKQSGKFVLETTRQKPELEIMIEWQDRYRCLPFRSGSFDLDKLSWQPLPPRVAFNRRTVAARRHDRGLIGKEILRQLRKRIQIKGRHSK</sequence>
<reference evidence="2 3" key="1">
    <citation type="submission" date="2017-07" db="EMBL/GenBank/DDBJ databases">
        <title>Recovery of genomes from metagenomes via a dereplication, aggregation, and scoring strategy.</title>
        <authorList>
            <person name="Sieber C.M."/>
            <person name="Probst A.J."/>
            <person name="Sharrar A."/>
            <person name="Thomas B.C."/>
            <person name="Hess M."/>
            <person name="Tringe S.G."/>
            <person name="Banfield J.F."/>
        </authorList>
    </citation>
    <scope>NUCLEOTIDE SEQUENCE [LARGE SCALE GENOMIC DNA]</scope>
    <source>
        <strain evidence="2">JGI_Cruoil_03_51_56</strain>
    </source>
</reference>
<evidence type="ECO:0000313" key="3">
    <source>
        <dbReference type="Proteomes" id="UP000215559"/>
    </source>
</evidence>
<protein>
    <recommendedName>
        <fullName evidence="1">NodB homology domain-containing protein</fullName>
    </recommendedName>
</protein>
<dbReference type="GO" id="GO:0016810">
    <property type="term" value="F:hydrolase activity, acting on carbon-nitrogen (but not peptide) bonds"/>
    <property type="evidence" value="ECO:0007669"/>
    <property type="project" value="InterPro"/>
</dbReference>
<dbReference type="Pfam" id="PF01522">
    <property type="entry name" value="Polysacc_deac_1"/>
    <property type="match status" value="1"/>
</dbReference>
<feature type="domain" description="NodB homology" evidence="1">
    <location>
        <begin position="227"/>
        <end position="317"/>
    </location>
</feature>
<evidence type="ECO:0000313" key="2">
    <source>
        <dbReference type="EMBL" id="OYD15884.1"/>
    </source>
</evidence>
<comment type="caution">
    <text evidence="2">The sequence shown here is derived from an EMBL/GenBank/DDBJ whole genome shotgun (WGS) entry which is preliminary data.</text>
</comment>
<organism evidence="2 3">
    <name type="scientific">candidate division WOR-3 bacterium JGI_Cruoil_03_51_56</name>
    <dbReference type="NCBI Taxonomy" id="1973747"/>
    <lineage>
        <taxon>Bacteria</taxon>
        <taxon>Bacteria division WOR-3</taxon>
    </lineage>
</organism>
<dbReference type="AlphaFoldDB" id="A0A235BUI8"/>
<dbReference type="Proteomes" id="UP000215559">
    <property type="component" value="Unassembled WGS sequence"/>
</dbReference>
<dbReference type="InterPro" id="IPR011330">
    <property type="entry name" value="Glyco_hydro/deAcase_b/a-brl"/>
</dbReference>